<keyword evidence="3 4" id="KW-0597">Phosphoprotein</keyword>
<dbReference type="SMART" id="SM00448">
    <property type="entry name" value="REC"/>
    <property type="match status" value="1"/>
</dbReference>
<dbReference type="SUPFAM" id="SSF47384">
    <property type="entry name" value="Homodimeric domain of signal transducing histidine kinase"/>
    <property type="match status" value="1"/>
</dbReference>
<dbReference type="Pfam" id="PF13426">
    <property type="entry name" value="PAS_9"/>
    <property type="match status" value="1"/>
</dbReference>
<feature type="domain" description="PAC" evidence="9">
    <location>
        <begin position="104"/>
        <end position="158"/>
    </location>
</feature>
<dbReference type="EC" id="2.7.13.3" evidence="2"/>
<dbReference type="InterPro" id="IPR036097">
    <property type="entry name" value="HisK_dim/P_sf"/>
</dbReference>
<dbReference type="Gene3D" id="3.30.565.10">
    <property type="entry name" value="Histidine kinase-like ATPase, C-terminal domain"/>
    <property type="match status" value="1"/>
</dbReference>
<dbReference type="SUPFAM" id="SSF52172">
    <property type="entry name" value="CheY-like"/>
    <property type="match status" value="1"/>
</dbReference>
<evidence type="ECO:0000256" key="5">
    <source>
        <dbReference type="SAM" id="MobiDB-lite"/>
    </source>
</evidence>
<gene>
    <name evidence="10" type="ORF">OF850_13025</name>
</gene>
<dbReference type="NCBIfam" id="NF010076">
    <property type="entry name" value="PRK13557.1"/>
    <property type="match status" value="1"/>
</dbReference>
<dbReference type="SMART" id="SM00086">
    <property type="entry name" value="PAC"/>
    <property type="match status" value="1"/>
</dbReference>
<dbReference type="SMART" id="SM00091">
    <property type="entry name" value="PAS"/>
    <property type="match status" value="1"/>
</dbReference>
<dbReference type="SUPFAM" id="SSF55785">
    <property type="entry name" value="PYP-like sensor domain (PAS domain)"/>
    <property type="match status" value="1"/>
</dbReference>
<dbReference type="SMART" id="SM00388">
    <property type="entry name" value="HisKA"/>
    <property type="match status" value="1"/>
</dbReference>
<dbReference type="PROSITE" id="PS50112">
    <property type="entry name" value="PAS"/>
    <property type="match status" value="1"/>
</dbReference>
<dbReference type="PANTHER" id="PTHR43065">
    <property type="entry name" value="SENSOR HISTIDINE KINASE"/>
    <property type="match status" value="1"/>
</dbReference>
<dbReference type="PROSITE" id="PS50113">
    <property type="entry name" value="PAC"/>
    <property type="match status" value="1"/>
</dbReference>
<evidence type="ECO:0000259" key="9">
    <source>
        <dbReference type="PROSITE" id="PS50113"/>
    </source>
</evidence>
<dbReference type="InterPro" id="IPR000014">
    <property type="entry name" value="PAS"/>
</dbReference>
<feature type="domain" description="PAS" evidence="8">
    <location>
        <begin position="30"/>
        <end position="103"/>
    </location>
</feature>
<dbReference type="InterPro" id="IPR005467">
    <property type="entry name" value="His_kinase_dom"/>
</dbReference>
<dbReference type="InterPro" id="IPR036890">
    <property type="entry name" value="HATPase_C_sf"/>
</dbReference>
<keyword evidence="11" id="KW-1185">Reference proteome</keyword>
<sequence>MTEYDTETGSVGGLSPVIEDTSPPEGNKAHNDIFFAAVETTRMPMIVTDPSQPDNPVVFCNPAFIQMTGYTLEEIHGRNCRFLQGPDTDRSVVAEVRQAIEARREVSVEVLNYRKDGSAFWNALFISPVFDPQGQLIYFFASQLDISRRRDAEEALRQAQKMEALGQLTGGIAHDFNNLLQVIIGYADALRDAGTRTNPARVDKAVEAISQAAARGATLTQQLLAFARKQRLEGRPASLNTLVEGMAPLIERTVGGTIQVKRSLAAGLPNVRVDSTQAELALLNILLNSRDAMPDGGRIELKTSQRHIDAEDAALFGELQPGDYVVLSVTDTGTGMPPEILSRVTEPFFTTKDQGKGTGLGLSMVYGFAKQSGGTLRLHSDPGIGTTVQLFFPSIKADASRSAGQARPLDPRPGRETVLLVEDQQDVGDLAETVLEDFGYQVLRAANAQEALAVIEGGKRVDLLFTDLIMPGGMNGVVLARLARRSRPRLKVLLTTGYAEMSLERIEAGGSEFDVIQKPYRRSELAAKVRLVIDGPTGVG</sequence>
<reference evidence="10 11" key="1">
    <citation type="submission" date="2022-10" db="EMBL/GenBank/DDBJ databases">
        <title>Roseococcus glaciei nov., sp. nov., isolated from glacier.</title>
        <authorList>
            <person name="Liu Q."/>
            <person name="Xin Y.-H."/>
        </authorList>
    </citation>
    <scope>NUCLEOTIDE SEQUENCE [LARGE SCALE GENOMIC DNA]</scope>
    <source>
        <strain evidence="10 11">MDT2-1-1</strain>
    </source>
</reference>
<dbReference type="Gene3D" id="1.10.287.130">
    <property type="match status" value="1"/>
</dbReference>
<keyword evidence="10" id="KW-0808">Transferase</keyword>
<dbReference type="Gene3D" id="3.30.450.20">
    <property type="entry name" value="PAS domain"/>
    <property type="match status" value="1"/>
</dbReference>
<feature type="domain" description="Histidine kinase" evidence="6">
    <location>
        <begin position="171"/>
        <end position="396"/>
    </location>
</feature>
<keyword evidence="10" id="KW-0418">Kinase</keyword>
<dbReference type="NCBIfam" id="TIGR00229">
    <property type="entry name" value="sensory_box"/>
    <property type="match status" value="1"/>
</dbReference>
<evidence type="ECO:0000256" key="4">
    <source>
        <dbReference type="PROSITE-ProRule" id="PRU00169"/>
    </source>
</evidence>
<dbReference type="InterPro" id="IPR001610">
    <property type="entry name" value="PAC"/>
</dbReference>
<evidence type="ECO:0000313" key="11">
    <source>
        <dbReference type="Proteomes" id="UP001526430"/>
    </source>
</evidence>
<dbReference type="InterPro" id="IPR011006">
    <property type="entry name" value="CheY-like_superfamily"/>
</dbReference>
<evidence type="ECO:0000256" key="3">
    <source>
        <dbReference type="ARBA" id="ARBA00022553"/>
    </source>
</evidence>
<feature type="modified residue" description="4-aspartylphosphate" evidence="4">
    <location>
        <position position="467"/>
    </location>
</feature>
<dbReference type="CDD" id="cd00130">
    <property type="entry name" value="PAS"/>
    <property type="match status" value="1"/>
</dbReference>
<dbReference type="PANTHER" id="PTHR43065:SF42">
    <property type="entry name" value="TWO-COMPONENT SENSOR PPRA"/>
    <property type="match status" value="1"/>
</dbReference>
<dbReference type="InterPro" id="IPR003661">
    <property type="entry name" value="HisK_dim/P_dom"/>
</dbReference>
<accession>A0ABT3NWM2</accession>
<dbReference type="InterPro" id="IPR003594">
    <property type="entry name" value="HATPase_dom"/>
</dbReference>
<dbReference type="SMART" id="SM00387">
    <property type="entry name" value="HATPase_c"/>
    <property type="match status" value="1"/>
</dbReference>
<name>A0ABT3NWM2_9PROT</name>
<dbReference type="Pfam" id="PF00072">
    <property type="entry name" value="Response_reg"/>
    <property type="match status" value="1"/>
</dbReference>
<dbReference type="PRINTS" id="PR00344">
    <property type="entry name" value="BCTRLSENSOR"/>
</dbReference>
<dbReference type="EMBL" id="JAPFQI010000009">
    <property type="protein sequence ID" value="MCW8086556.1"/>
    <property type="molecule type" value="Genomic_DNA"/>
</dbReference>
<evidence type="ECO:0000259" key="6">
    <source>
        <dbReference type="PROSITE" id="PS50109"/>
    </source>
</evidence>
<dbReference type="InterPro" id="IPR000700">
    <property type="entry name" value="PAS-assoc_C"/>
</dbReference>
<dbReference type="RefSeq" id="WP_301590621.1">
    <property type="nucleotide sequence ID" value="NZ_JAPFQI010000009.1"/>
</dbReference>
<dbReference type="PROSITE" id="PS50109">
    <property type="entry name" value="HIS_KIN"/>
    <property type="match status" value="1"/>
</dbReference>
<feature type="domain" description="Response regulatory" evidence="7">
    <location>
        <begin position="417"/>
        <end position="533"/>
    </location>
</feature>
<organism evidence="10 11">
    <name type="scientific">Sabulicella glaciei</name>
    <dbReference type="NCBI Taxonomy" id="2984948"/>
    <lineage>
        <taxon>Bacteria</taxon>
        <taxon>Pseudomonadati</taxon>
        <taxon>Pseudomonadota</taxon>
        <taxon>Alphaproteobacteria</taxon>
        <taxon>Acetobacterales</taxon>
        <taxon>Acetobacteraceae</taxon>
        <taxon>Sabulicella</taxon>
    </lineage>
</organism>
<dbReference type="CDD" id="cd18161">
    <property type="entry name" value="REC_hyHK_blue-like"/>
    <property type="match status" value="1"/>
</dbReference>
<protein>
    <recommendedName>
        <fullName evidence="2">histidine kinase</fullName>
        <ecNumber evidence="2">2.7.13.3</ecNumber>
    </recommendedName>
</protein>
<dbReference type="CDD" id="cd00082">
    <property type="entry name" value="HisKA"/>
    <property type="match status" value="1"/>
</dbReference>
<proteinExistence type="predicted"/>
<dbReference type="SUPFAM" id="SSF55874">
    <property type="entry name" value="ATPase domain of HSP90 chaperone/DNA topoisomerase II/histidine kinase"/>
    <property type="match status" value="1"/>
</dbReference>
<dbReference type="PROSITE" id="PS50110">
    <property type="entry name" value="RESPONSE_REGULATORY"/>
    <property type="match status" value="1"/>
</dbReference>
<comment type="caution">
    <text evidence="10">The sequence shown here is derived from an EMBL/GenBank/DDBJ whole genome shotgun (WGS) entry which is preliminary data.</text>
</comment>
<dbReference type="InterPro" id="IPR035965">
    <property type="entry name" value="PAS-like_dom_sf"/>
</dbReference>
<evidence type="ECO:0000256" key="2">
    <source>
        <dbReference type="ARBA" id="ARBA00012438"/>
    </source>
</evidence>
<evidence type="ECO:0000259" key="8">
    <source>
        <dbReference type="PROSITE" id="PS50112"/>
    </source>
</evidence>
<feature type="region of interest" description="Disordered" evidence="5">
    <location>
        <begin position="1"/>
        <end position="29"/>
    </location>
</feature>
<dbReference type="Pfam" id="PF00512">
    <property type="entry name" value="HisKA"/>
    <property type="match status" value="1"/>
</dbReference>
<evidence type="ECO:0000259" key="7">
    <source>
        <dbReference type="PROSITE" id="PS50110"/>
    </source>
</evidence>
<evidence type="ECO:0000256" key="1">
    <source>
        <dbReference type="ARBA" id="ARBA00000085"/>
    </source>
</evidence>
<dbReference type="Proteomes" id="UP001526430">
    <property type="component" value="Unassembled WGS sequence"/>
</dbReference>
<dbReference type="Pfam" id="PF02518">
    <property type="entry name" value="HATPase_c"/>
    <property type="match status" value="1"/>
</dbReference>
<dbReference type="Gene3D" id="3.40.50.2300">
    <property type="match status" value="1"/>
</dbReference>
<evidence type="ECO:0000313" key="10">
    <source>
        <dbReference type="EMBL" id="MCW8086556.1"/>
    </source>
</evidence>
<dbReference type="GO" id="GO:0016301">
    <property type="term" value="F:kinase activity"/>
    <property type="evidence" value="ECO:0007669"/>
    <property type="project" value="UniProtKB-KW"/>
</dbReference>
<dbReference type="InterPro" id="IPR001789">
    <property type="entry name" value="Sig_transdc_resp-reg_receiver"/>
</dbReference>
<dbReference type="InterPro" id="IPR004358">
    <property type="entry name" value="Sig_transdc_His_kin-like_C"/>
</dbReference>
<comment type="catalytic activity">
    <reaction evidence="1">
        <text>ATP + protein L-histidine = ADP + protein N-phospho-L-histidine.</text>
        <dbReference type="EC" id="2.7.13.3"/>
    </reaction>
</comment>